<name>A0AAP0GWL7_9ASTR</name>
<dbReference type="SMART" id="SM00848">
    <property type="entry name" value="Inhibitor_I29"/>
    <property type="match status" value="1"/>
</dbReference>
<evidence type="ECO:0000259" key="1">
    <source>
        <dbReference type="SMART" id="SM00848"/>
    </source>
</evidence>
<gene>
    <name evidence="2" type="ORF">SSX86_015430</name>
</gene>
<dbReference type="SUPFAM" id="SSF54001">
    <property type="entry name" value="Cysteine proteinases"/>
    <property type="match status" value="1"/>
</dbReference>
<feature type="domain" description="Cathepsin propeptide inhibitor" evidence="1">
    <location>
        <begin position="28"/>
        <end position="76"/>
    </location>
</feature>
<dbReference type="EMBL" id="JBCNJP010000016">
    <property type="protein sequence ID" value="KAK9066028.1"/>
    <property type="molecule type" value="Genomic_DNA"/>
</dbReference>
<accession>A0AAP0GWL7</accession>
<organism evidence="2 3">
    <name type="scientific">Deinandra increscens subsp. villosa</name>
    <dbReference type="NCBI Taxonomy" id="3103831"/>
    <lineage>
        <taxon>Eukaryota</taxon>
        <taxon>Viridiplantae</taxon>
        <taxon>Streptophyta</taxon>
        <taxon>Embryophyta</taxon>
        <taxon>Tracheophyta</taxon>
        <taxon>Spermatophyta</taxon>
        <taxon>Magnoliopsida</taxon>
        <taxon>eudicotyledons</taxon>
        <taxon>Gunneridae</taxon>
        <taxon>Pentapetalae</taxon>
        <taxon>asterids</taxon>
        <taxon>campanulids</taxon>
        <taxon>Asterales</taxon>
        <taxon>Asteraceae</taxon>
        <taxon>Asteroideae</taxon>
        <taxon>Heliantheae alliance</taxon>
        <taxon>Madieae</taxon>
        <taxon>Madiinae</taxon>
        <taxon>Deinandra</taxon>
    </lineage>
</organism>
<dbReference type="Gene3D" id="1.10.287.2250">
    <property type="match status" value="1"/>
</dbReference>
<evidence type="ECO:0000313" key="2">
    <source>
        <dbReference type="EMBL" id="KAK9066028.1"/>
    </source>
</evidence>
<dbReference type="AlphaFoldDB" id="A0AAP0GWL7"/>
<dbReference type="InterPro" id="IPR038765">
    <property type="entry name" value="Papain-like_cys_pep_sf"/>
</dbReference>
<proteinExistence type="predicted"/>
<comment type="caution">
    <text evidence="2">The sequence shown here is derived from an EMBL/GenBank/DDBJ whole genome shotgun (WGS) entry which is preliminary data.</text>
</comment>
<reference evidence="2 3" key="1">
    <citation type="submission" date="2024-04" db="EMBL/GenBank/DDBJ databases">
        <title>The reference genome of an endangered Asteraceae, Deinandra increscens subsp. villosa, native to the Central Coast of California.</title>
        <authorList>
            <person name="Guilliams M."/>
            <person name="Hasenstab-Lehman K."/>
            <person name="Meyer R."/>
            <person name="Mcevoy S."/>
        </authorList>
    </citation>
    <scope>NUCLEOTIDE SEQUENCE [LARGE SCALE GENOMIC DNA]</scope>
    <source>
        <tissue evidence="2">Leaf</tissue>
    </source>
</reference>
<dbReference type="Proteomes" id="UP001408789">
    <property type="component" value="Unassembled WGS sequence"/>
</dbReference>
<keyword evidence="3" id="KW-1185">Reference proteome</keyword>
<protein>
    <recommendedName>
        <fullName evidence="1">Cathepsin propeptide inhibitor domain-containing protein</fullName>
    </recommendedName>
</protein>
<sequence length="115" mass="13131">MGFCQNQGSVLHARVLTAAEEAEVKALFERWMVKYKKSYGTPAEKEKRFKIFEQNAIKKPAGEPLSPFADWTLEEFARMANGCRRRITLRDMQITISDFLYGSAGRNPNAKKIIS</sequence>
<dbReference type="Pfam" id="PF08246">
    <property type="entry name" value="Inhibitor_I29"/>
    <property type="match status" value="1"/>
</dbReference>
<dbReference type="InterPro" id="IPR013201">
    <property type="entry name" value="Prot_inhib_I29"/>
</dbReference>
<evidence type="ECO:0000313" key="3">
    <source>
        <dbReference type="Proteomes" id="UP001408789"/>
    </source>
</evidence>